<feature type="region of interest" description="Disordered" evidence="1">
    <location>
        <begin position="61"/>
        <end position="83"/>
    </location>
</feature>
<accession>A0AAF0ZT51</accession>
<protein>
    <submittedName>
        <fullName evidence="2">Uncharacterized protein</fullName>
    </submittedName>
</protein>
<proteinExistence type="predicted"/>
<dbReference type="Proteomes" id="UP001234989">
    <property type="component" value="Chromosome 10"/>
</dbReference>
<name>A0AAF0ZT51_SOLVR</name>
<organism evidence="2 3">
    <name type="scientific">Solanum verrucosum</name>
    <dbReference type="NCBI Taxonomy" id="315347"/>
    <lineage>
        <taxon>Eukaryota</taxon>
        <taxon>Viridiplantae</taxon>
        <taxon>Streptophyta</taxon>
        <taxon>Embryophyta</taxon>
        <taxon>Tracheophyta</taxon>
        <taxon>Spermatophyta</taxon>
        <taxon>Magnoliopsida</taxon>
        <taxon>eudicotyledons</taxon>
        <taxon>Gunneridae</taxon>
        <taxon>Pentapetalae</taxon>
        <taxon>asterids</taxon>
        <taxon>lamiids</taxon>
        <taxon>Solanales</taxon>
        <taxon>Solanaceae</taxon>
        <taxon>Solanoideae</taxon>
        <taxon>Solaneae</taxon>
        <taxon>Solanum</taxon>
    </lineage>
</organism>
<keyword evidence="3" id="KW-1185">Reference proteome</keyword>
<gene>
    <name evidence="2" type="ORF">MTR67_043951</name>
</gene>
<dbReference type="AlphaFoldDB" id="A0AAF0ZT51"/>
<evidence type="ECO:0000313" key="3">
    <source>
        <dbReference type="Proteomes" id="UP001234989"/>
    </source>
</evidence>
<reference evidence="2" key="1">
    <citation type="submission" date="2023-08" db="EMBL/GenBank/DDBJ databases">
        <title>A de novo genome assembly of Solanum verrucosum Schlechtendal, a Mexican diploid species geographically isolated from the other diploid A-genome species in potato relatives.</title>
        <authorList>
            <person name="Hosaka K."/>
        </authorList>
    </citation>
    <scope>NUCLEOTIDE SEQUENCE</scope>
    <source>
        <tissue evidence="2">Young leaves</tissue>
    </source>
</reference>
<dbReference type="EMBL" id="CP133621">
    <property type="protein sequence ID" value="WMV50566.1"/>
    <property type="molecule type" value="Genomic_DNA"/>
</dbReference>
<sequence>MEKDHEHDENMFKMMNQLVLASKHIMGGELKMVNAIGTSSGQCLESAKFEALYNEEVNYMENHLGGSHPNHQRQGGNQGWNKD</sequence>
<evidence type="ECO:0000256" key="1">
    <source>
        <dbReference type="SAM" id="MobiDB-lite"/>
    </source>
</evidence>
<evidence type="ECO:0000313" key="2">
    <source>
        <dbReference type="EMBL" id="WMV50566.1"/>
    </source>
</evidence>